<dbReference type="SUPFAM" id="SSF52540">
    <property type="entry name" value="P-loop containing nucleoside triphosphate hydrolases"/>
    <property type="match status" value="1"/>
</dbReference>
<evidence type="ECO:0000313" key="3">
    <source>
        <dbReference type="Proteomes" id="UP000535415"/>
    </source>
</evidence>
<dbReference type="InterPro" id="IPR027417">
    <property type="entry name" value="P-loop_NTPase"/>
</dbReference>
<dbReference type="CDD" id="cd03116">
    <property type="entry name" value="MobB"/>
    <property type="match status" value="1"/>
</dbReference>
<comment type="caution">
    <text evidence="2">The sequence shown here is derived from an EMBL/GenBank/DDBJ whole genome shotgun (WGS) entry which is preliminary data.</text>
</comment>
<reference evidence="2 3" key="1">
    <citation type="submission" date="2020-08" db="EMBL/GenBank/DDBJ databases">
        <title>Genomic Encyclopedia of Type Strains, Phase IV (KMG-IV): sequencing the most valuable type-strain genomes for metagenomic binning, comparative biology and taxonomic classification.</title>
        <authorList>
            <person name="Goeker M."/>
        </authorList>
    </citation>
    <scope>NUCLEOTIDE SEQUENCE [LARGE SCALE GENOMIC DNA]</scope>
    <source>
        <strain evidence="2 3">DSM 101064</strain>
    </source>
</reference>
<dbReference type="InterPro" id="IPR004435">
    <property type="entry name" value="MobB_dom"/>
</dbReference>
<feature type="domain" description="Molybdopterin-guanine dinucleotide biosynthesis protein B (MobB)" evidence="1">
    <location>
        <begin position="3"/>
        <end position="135"/>
    </location>
</feature>
<proteinExistence type="predicted"/>
<dbReference type="GO" id="GO:0006777">
    <property type="term" value="P:Mo-molybdopterin cofactor biosynthetic process"/>
    <property type="evidence" value="ECO:0007669"/>
    <property type="project" value="InterPro"/>
</dbReference>
<dbReference type="Proteomes" id="UP000535415">
    <property type="component" value="Unassembled WGS sequence"/>
</dbReference>
<dbReference type="InterPro" id="IPR052539">
    <property type="entry name" value="MGD_biosynthesis_adapter"/>
</dbReference>
<dbReference type="Pfam" id="PF03205">
    <property type="entry name" value="MobB"/>
    <property type="match status" value="1"/>
</dbReference>
<dbReference type="NCBIfam" id="TIGR00176">
    <property type="entry name" value="mobB"/>
    <property type="match status" value="1"/>
</dbReference>
<dbReference type="PANTHER" id="PTHR40072:SF1">
    <property type="entry name" value="MOLYBDOPTERIN-GUANINE DINUCLEOTIDE BIOSYNTHESIS ADAPTER PROTEIN"/>
    <property type="match status" value="1"/>
</dbReference>
<sequence length="163" mass="17854">MKIFGVAGYKNAGKTGLMERLVTEITGRGFTVSTLKHAHHAFDIDHPGKDSHRHRTAGAHQVVLSSGNRWAMMTELRGTPEPPLSELLAQMAPVDLILIEGWKRDSHPKIEAYRGETNHPLIAPDDPTIKAIASDTSITLDRPVFDLNDTAIIADFILAETGL</sequence>
<accession>A0A7W9BMV2</accession>
<keyword evidence="3" id="KW-1185">Reference proteome</keyword>
<dbReference type="Gene3D" id="3.40.50.300">
    <property type="entry name" value="P-loop containing nucleotide triphosphate hydrolases"/>
    <property type="match status" value="1"/>
</dbReference>
<dbReference type="EMBL" id="JACIJM010000007">
    <property type="protein sequence ID" value="MBB5722954.1"/>
    <property type="molecule type" value="Genomic_DNA"/>
</dbReference>
<dbReference type="GO" id="GO:0005525">
    <property type="term" value="F:GTP binding"/>
    <property type="evidence" value="ECO:0007669"/>
    <property type="project" value="InterPro"/>
</dbReference>
<organism evidence="2 3">
    <name type="scientific">Yoonia ponticola</name>
    <dbReference type="NCBI Taxonomy" id="1524255"/>
    <lineage>
        <taxon>Bacteria</taxon>
        <taxon>Pseudomonadati</taxon>
        <taxon>Pseudomonadota</taxon>
        <taxon>Alphaproteobacteria</taxon>
        <taxon>Rhodobacterales</taxon>
        <taxon>Paracoccaceae</taxon>
        <taxon>Yoonia</taxon>
    </lineage>
</organism>
<dbReference type="RefSeq" id="WP_183529712.1">
    <property type="nucleotide sequence ID" value="NZ_JACIJM010000007.1"/>
</dbReference>
<evidence type="ECO:0000313" key="2">
    <source>
        <dbReference type="EMBL" id="MBB5722954.1"/>
    </source>
</evidence>
<dbReference type="PANTHER" id="PTHR40072">
    <property type="entry name" value="MOLYBDOPTERIN-GUANINE DINUCLEOTIDE BIOSYNTHESIS ADAPTER PROTEIN-RELATED"/>
    <property type="match status" value="1"/>
</dbReference>
<evidence type="ECO:0000259" key="1">
    <source>
        <dbReference type="Pfam" id="PF03205"/>
    </source>
</evidence>
<protein>
    <submittedName>
        <fullName evidence="2">Molybdopterin-guanine dinucleotide biosynthesis protein MobB</fullName>
    </submittedName>
</protein>
<gene>
    <name evidence="2" type="ORF">FHS72_002590</name>
</gene>
<name>A0A7W9BMV2_9RHOB</name>
<dbReference type="AlphaFoldDB" id="A0A7W9BMV2"/>